<dbReference type="PANTHER" id="PTHR43792">
    <property type="entry name" value="GNAT FAMILY, PUTATIVE (AFU_ORTHOLOGUE AFUA_3G00765)-RELATED-RELATED"/>
    <property type="match status" value="1"/>
</dbReference>
<gene>
    <name evidence="2" type="ORF">QQS35_15350</name>
</gene>
<sequence length="173" mass="20301">MEKILETPRLLFREMHMGDVENLMMIFSDPIAMKFYPEVKNEEETIRWIVWTLNNYRRFGVGMWVVENKITGDFLGQCGLVPQKVDERVEMEIGYLFVKKEWGKGYATEAAKACRDYGLYTLRVEKMVSLIDPQNNSSLKVATRIGMSREKIIKKRGRDLFLYVLTRKECDAL</sequence>
<name>A0ABT7L7I5_9BACI</name>
<dbReference type="PROSITE" id="PS51186">
    <property type="entry name" value="GNAT"/>
    <property type="match status" value="1"/>
</dbReference>
<keyword evidence="3" id="KW-1185">Reference proteome</keyword>
<comment type="caution">
    <text evidence="2">The sequence shown here is derived from an EMBL/GenBank/DDBJ whole genome shotgun (WGS) entry which is preliminary data.</text>
</comment>
<dbReference type="InterPro" id="IPR000182">
    <property type="entry name" value="GNAT_dom"/>
</dbReference>
<dbReference type="Pfam" id="PF13302">
    <property type="entry name" value="Acetyltransf_3"/>
    <property type="match status" value="1"/>
</dbReference>
<reference evidence="2 3" key="1">
    <citation type="submission" date="2023-06" db="EMBL/GenBank/DDBJ databases">
        <title>Aquibacillus rhizosphaerae LR5S19.</title>
        <authorList>
            <person name="Sun J.-Q."/>
        </authorList>
    </citation>
    <scope>NUCLEOTIDE SEQUENCE [LARGE SCALE GENOMIC DNA]</scope>
    <source>
        <strain evidence="2 3">LR5S19</strain>
    </source>
</reference>
<protein>
    <submittedName>
        <fullName evidence="2">GNAT family N-acetyltransferase</fullName>
    </submittedName>
</protein>
<dbReference type="RefSeq" id="WP_285933096.1">
    <property type="nucleotide sequence ID" value="NZ_JASTZU010000048.1"/>
</dbReference>
<dbReference type="InterPro" id="IPR051531">
    <property type="entry name" value="N-acetyltransferase"/>
</dbReference>
<evidence type="ECO:0000313" key="2">
    <source>
        <dbReference type="EMBL" id="MDL4841815.1"/>
    </source>
</evidence>
<accession>A0ABT7L7I5</accession>
<dbReference type="Gene3D" id="3.40.630.30">
    <property type="match status" value="1"/>
</dbReference>
<dbReference type="InterPro" id="IPR016181">
    <property type="entry name" value="Acyl_CoA_acyltransferase"/>
</dbReference>
<evidence type="ECO:0000313" key="3">
    <source>
        <dbReference type="Proteomes" id="UP001235343"/>
    </source>
</evidence>
<evidence type="ECO:0000259" key="1">
    <source>
        <dbReference type="PROSITE" id="PS51186"/>
    </source>
</evidence>
<dbReference type="EMBL" id="JASTZU010000048">
    <property type="protein sequence ID" value="MDL4841815.1"/>
    <property type="molecule type" value="Genomic_DNA"/>
</dbReference>
<feature type="domain" description="N-acetyltransferase" evidence="1">
    <location>
        <begin position="10"/>
        <end position="168"/>
    </location>
</feature>
<organism evidence="2 3">
    <name type="scientific">Aquibacillus rhizosphaerae</name>
    <dbReference type="NCBI Taxonomy" id="3051431"/>
    <lineage>
        <taxon>Bacteria</taxon>
        <taxon>Bacillati</taxon>
        <taxon>Bacillota</taxon>
        <taxon>Bacilli</taxon>
        <taxon>Bacillales</taxon>
        <taxon>Bacillaceae</taxon>
        <taxon>Aquibacillus</taxon>
    </lineage>
</organism>
<dbReference type="PANTHER" id="PTHR43792:SF1">
    <property type="entry name" value="N-ACETYLTRANSFERASE DOMAIN-CONTAINING PROTEIN"/>
    <property type="match status" value="1"/>
</dbReference>
<dbReference type="Proteomes" id="UP001235343">
    <property type="component" value="Unassembled WGS sequence"/>
</dbReference>
<proteinExistence type="predicted"/>
<dbReference type="SUPFAM" id="SSF55729">
    <property type="entry name" value="Acyl-CoA N-acyltransferases (Nat)"/>
    <property type="match status" value="1"/>
</dbReference>